<accession>A0A445E1F7</accession>
<comment type="caution">
    <text evidence="1">The sequence shown here is derived from an EMBL/GenBank/DDBJ whole genome shotgun (WGS) entry which is preliminary data.</text>
</comment>
<protein>
    <submittedName>
        <fullName evidence="1">Uncharacterized protein</fullName>
    </submittedName>
</protein>
<dbReference type="EMBL" id="SDMP01000003">
    <property type="protein sequence ID" value="RYR69219.1"/>
    <property type="molecule type" value="Genomic_DNA"/>
</dbReference>
<evidence type="ECO:0000313" key="2">
    <source>
        <dbReference type="Proteomes" id="UP000289738"/>
    </source>
</evidence>
<dbReference type="Proteomes" id="UP000289738">
    <property type="component" value="Chromosome A03"/>
</dbReference>
<name>A0A445E1F7_ARAHY</name>
<dbReference type="AlphaFoldDB" id="A0A445E1F7"/>
<reference evidence="1 2" key="1">
    <citation type="submission" date="2019-01" db="EMBL/GenBank/DDBJ databases">
        <title>Sequencing of cultivated peanut Arachis hypogaea provides insights into genome evolution and oil improvement.</title>
        <authorList>
            <person name="Chen X."/>
        </authorList>
    </citation>
    <scope>NUCLEOTIDE SEQUENCE [LARGE SCALE GENOMIC DNA]</scope>
    <source>
        <strain evidence="2">cv. Fuhuasheng</strain>
        <tissue evidence="1">Leaves</tissue>
    </source>
</reference>
<sequence>MELSTPEGGSNSTLINSDEVNEELSVCEVVIQEESKVCWISWSRIVDEIIDVIVTRKDELDSRHEDHSGESEEEIPVIGMSFGSLLGTKILCKLCKESWFVHEYDNVLGNKEQKELEDDAADSKGVIPCIGSTCIERQFQQEYTSNMFRDVQLEEFVNYDEKAAILRSAIWDAKSKLTDYHANMRSTTVAVTQNTMPTQSTVGVVIYDLQGPSRVKTKGRSKSKRLGAELDKSIKKSIQKRKRKSHPDIFYLQTDNDYDGSVERGFEASDTWNASEGGEFMSLLNSFEHR</sequence>
<keyword evidence="2" id="KW-1185">Reference proteome</keyword>
<organism evidence="1 2">
    <name type="scientific">Arachis hypogaea</name>
    <name type="common">Peanut</name>
    <dbReference type="NCBI Taxonomy" id="3818"/>
    <lineage>
        <taxon>Eukaryota</taxon>
        <taxon>Viridiplantae</taxon>
        <taxon>Streptophyta</taxon>
        <taxon>Embryophyta</taxon>
        <taxon>Tracheophyta</taxon>
        <taxon>Spermatophyta</taxon>
        <taxon>Magnoliopsida</taxon>
        <taxon>eudicotyledons</taxon>
        <taxon>Gunneridae</taxon>
        <taxon>Pentapetalae</taxon>
        <taxon>rosids</taxon>
        <taxon>fabids</taxon>
        <taxon>Fabales</taxon>
        <taxon>Fabaceae</taxon>
        <taxon>Papilionoideae</taxon>
        <taxon>50 kb inversion clade</taxon>
        <taxon>dalbergioids sensu lato</taxon>
        <taxon>Dalbergieae</taxon>
        <taxon>Pterocarpus clade</taxon>
        <taxon>Arachis</taxon>
    </lineage>
</organism>
<proteinExistence type="predicted"/>
<evidence type="ECO:0000313" key="1">
    <source>
        <dbReference type="EMBL" id="RYR69219.1"/>
    </source>
</evidence>
<gene>
    <name evidence="1" type="ORF">Ahy_A03g015756</name>
</gene>